<proteinExistence type="predicted"/>
<dbReference type="AlphaFoldDB" id="W4K1F6"/>
<keyword evidence="1" id="KW-1133">Transmembrane helix</keyword>
<dbReference type="eggNOG" id="ENOG502SSDR">
    <property type="taxonomic scope" value="Eukaryota"/>
</dbReference>
<dbReference type="STRING" id="747525.W4K1F6"/>
<evidence type="ECO:0000313" key="4">
    <source>
        <dbReference type="Proteomes" id="UP000030671"/>
    </source>
</evidence>
<keyword evidence="1" id="KW-0472">Membrane</keyword>
<feature type="transmembrane region" description="Helical" evidence="1">
    <location>
        <begin position="204"/>
        <end position="223"/>
    </location>
</feature>
<dbReference type="PANTHER" id="PTHR40465">
    <property type="entry name" value="CHROMOSOME 1, WHOLE GENOME SHOTGUN SEQUENCE"/>
    <property type="match status" value="1"/>
</dbReference>
<dbReference type="Pfam" id="PF20152">
    <property type="entry name" value="DUF6534"/>
    <property type="match status" value="1"/>
</dbReference>
<keyword evidence="1" id="KW-0812">Transmembrane</keyword>
<dbReference type="KEGG" id="hir:HETIRDRAFT_477123"/>
<dbReference type="Proteomes" id="UP000030671">
    <property type="component" value="Unassembled WGS sequence"/>
</dbReference>
<keyword evidence="4" id="KW-1185">Reference proteome</keyword>
<evidence type="ECO:0000313" key="3">
    <source>
        <dbReference type="EMBL" id="ETW79554.1"/>
    </source>
</evidence>
<name>W4K1F6_HETIT</name>
<dbReference type="HOGENOM" id="CLU_046025_5_3_1"/>
<organism evidence="3 4">
    <name type="scientific">Heterobasidion irregulare (strain TC 32-1)</name>
    <dbReference type="NCBI Taxonomy" id="747525"/>
    <lineage>
        <taxon>Eukaryota</taxon>
        <taxon>Fungi</taxon>
        <taxon>Dikarya</taxon>
        <taxon>Basidiomycota</taxon>
        <taxon>Agaricomycotina</taxon>
        <taxon>Agaricomycetes</taxon>
        <taxon>Russulales</taxon>
        <taxon>Bondarzewiaceae</taxon>
        <taxon>Heterobasidion</taxon>
        <taxon>Heterobasidion annosum species complex</taxon>
    </lineage>
</organism>
<feature type="transmembrane region" description="Helical" evidence="1">
    <location>
        <begin position="127"/>
        <end position="148"/>
    </location>
</feature>
<dbReference type="RefSeq" id="XP_009548134.1">
    <property type="nucleotide sequence ID" value="XM_009549839.1"/>
</dbReference>
<reference evidence="3 4" key="1">
    <citation type="journal article" date="2012" name="New Phytol.">
        <title>Insight into trade-off between wood decay and parasitism from the genome of a fungal forest pathogen.</title>
        <authorList>
            <person name="Olson A."/>
            <person name="Aerts A."/>
            <person name="Asiegbu F."/>
            <person name="Belbahri L."/>
            <person name="Bouzid O."/>
            <person name="Broberg A."/>
            <person name="Canback B."/>
            <person name="Coutinho P.M."/>
            <person name="Cullen D."/>
            <person name="Dalman K."/>
            <person name="Deflorio G."/>
            <person name="van Diepen L.T."/>
            <person name="Dunand C."/>
            <person name="Duplessis S."/>
            <person name="Durling M."/>
            <person name="Gonthier P."/>
            <person name="Grimwood J."/>
            <person name="Fossdal C.G."/>
            <person name="Hansson D."/>
            <person name="Henrissat B."/>
            <person name="Hietala A."/>
            <person name="Himmelstrand K."/>
            <person name="Hoffmeister D."/>
            <person name="Hogberg N."/>
            <person name="James T.Y."/>
            <person name="Karlsson M."/>
            <person name="Kohler A."/>
            <person name="Kues U."/>
            <person name="Lee Y.H."/>
            <person name="Lin Y.C."/>
            <person name="Lind M."/>
            <person name="Lindquist E."/>
            <person name="Lombard V."/>
            <person name="Lucas S."/>
            <person name="Lunden K."/>
            <person name="Morin E."/>
            <person name="Murat C."/>
            <person name="Park J."/>
            <person name="Raffaello T."/>
            <person name="Rouze P."/>
            <person name="Salamov A."/>
            <person name="Schmutz J."/>
            <person name="Solheim H."/>
            <person name="Stahlberg J."/>
            <person name="Velez H."/>
            <person name="de Vries R.P."/>
            <person name="Wiebenga A."/>
            <person name="Woodward S."/>
            <person name="Yakovlev I."/>
            <person name="Garbelotto M."/>
            <person name="Martin F."/>
            <person name="Grigoriev I.V."/>
            <person name="Stenlid J."/>
        </authorList>
    </citation>
    <scope>NUCLEOTIDE SEQUENCE [LARGE SCALE GENOMIC DNA]</scope>
    <source>
        <strain evidence="3 4">TC 32-1</strain>
    </source>
</reference>
<dbReference type="OrthoDB" id="2535105at2759"/>
<dbReference type="GeneID" id="20677731"/>
<dbReference type="EMBL" id="KI925460">
    <property type="protein sequence ID" value="ETW79554.1"/>
    <property type="molecule type" value="Genomic_DNA"/>
</dbReference>
<dbReference type="PANTHER" id="PTHR40465:SF1">
    <property type="entry name" value="DUF6534 DOMAIN-CONTAINING PROTEIN"/>
    <property type="match status" value="1"/>
</dbReference>
<feature type="domain" description="DUF6534" evidence="2">
    <location>
        <begin position="176"/>
        <end position="220"/>
    </location>
</feature>
<gene>
    <name evidence="3" type="ORF">HETIRDRAFT_477123</name>
</gene>
<feature type="transmembrane region" description="Helical" evidence="1">
    <location>
        <begin position="20"/>
        <end position="44"/>
    </location>
</feature>
<sequence length="236" mass="26420">MSCVPSPSDHALVDIQDTYGALFLGVVVSVAFLGIATVQGWIFWLNYPDDLLRTKVTVHVLRILEFIRCSFGVHAVYHYVVIQWGNPAALSKSIWSRDVNLLITALVQVIVHWYFAYRVKILSRGNWVLVSIIGILAFGNFSQLNFVFRVAASTYSKIEGQKTLSTEFSTAALSCAIATDICITFSLMYYLSQINRAGSGLRDVINRLIFYAINVGMITRYPLLDSTRGSATYNRL</sequence>
<dbReference type="InterPro" id="IPR045339">
    <property type="entry name" value="DUF6534"/>
</dbReference>
<evidence type="ECO:0000259" key="2">
    <source>
        <dbReference type="Pfam" id="PF20152"/>
    </source>
</evidence>
<dbReference type="InParanoid" id="W4K1F6"/>
<feature type="transmembrane region" description="Helical" evidence="1">
    <location>
        <begin position="99"/>
        <end position="115"/>
    </location>
</feature>
<protein>
    <recommendedName>
        <fullName evidence="2">DUF6534 domain-containing protein</fullName>
    </recommendedName>
</protein>
<accession>W4K1F6</accession>
<evidence type="ECO:0000256" key="1">
    <source>
        <dbReference type="SAM" id="Phobius"/>
    </source>
</evidence>
<feature type="transmembrane region" description="Helical" evidence="1">
    <location>
        <begin position="168"/>
        <end position="192"/>
    </location>
</feature>